<evidence type="ECO:0000313" key="2">
    <source>
        <dbReference type="Proteomes" id="UP000266178"/>
    </source>
</evidence>
<keyword evidence="2" id="KW-1185">Reference proteome</keyword>
<reference evidence="1 2" key="1">
    <citation type="submission" date="2018-08" db="EMBL/GenBank/DDBJ databases">
        <title>Meiothermus granaticius genome AF-68 sequencing project.</title>
        <authorList>
            <person name="Da Costa M.S."/>
            <person name="Albuquerque L."/>
            <person name="Raposo P."/>
            <person name="Froufe H.J.C."/>
            <person name="Barroso C.S."/>
            <person name="Egas C."/>
        </authorList>
    </citation>
    <scope>NUCLEOTIDE SEQUENCE [LARGE SCALE GENOMIC DNA]</scope>
    <source>
        <strain evidence="1 2">AF-68</strain>
    </source>
</reference>
<dbReference type="EMBL" id="QWLB01000004">
    <property type="protein sequence ID" value="RIH93593.1"/>
    <property type="molecule type" value="Genomic_DNA"/>
</dbReference>
<comment type="caution">
    <text evidence="1">The sequence shown here is derived from an EMBL/GenBank/DDBJ whole genome shotgun (WGS) entry which is preliminary data.</text>
</comment>
<dbReference type="AlphaFoldDB" id="A0A399FBR3"/>
<protein>
    <submittedName>
        <fullName evidence="1">Uncharacterized protein</fullName>
    </submittedName>
</protein>
<name>A0A399FBR3_9DEIN</name>
<proteinExistence type="predicted"/>
<organism evidence="1 2">
    <name type="scientific">Meiothermus granaticius NBRC 107808</name>
    <dbReference type="NCBI Taxonomy" id="1227551"/>
    <lineage>
        <taxon>Bacteria</taxon>
        <taxon>Thermotogati</taxon>
        <taxon>Deinococcota</taxon>
        <taxon>Deinococci</taxon>
        <taxon>Thermales</taxon>
        <taxon>Thermaceae</taxon>
        <taxon>Meiothermus</taxon>
    </lineage>
</organism>
<dbReference type="Proteomes" id="UP000266178">
    <property type="component" value="Unassembled WGS sequence"/>
</dbReference>
<evidence type="ECO:0000313" key="1">
    <source>
        <dbReference type="EMBL" id="RIH93593.1"/>
    </source>
</evidence>
<sequence>MMWIQVRVHAFGLKAAIGTCEDAPVPGTSFNG</sequence>
<gene>
    <name evidence="1" type="ORF">Mgrana_00417</name>
</gene>
<accession>A0A399FBR3</accession>